<feature type="transmembrane region" description="Helical" evidence="9">
    <location>
        <begin position="213"/>
        <end position="233"/>
    </location>
</feature>
<dbReference type="EMBL" id="OR795501">
    <property type="protein sequence ID" value="WYM52888.1"/>
    <property type="molecule type" value="Genomic_DNA"/>
</dbReference>
<feature type="transmembrane region" description="Helical" evidence="9">
    <location>
        <begin position="373"/>
        <end position="398"/>
    </location>
</feature>
<dbReference type="PRINTS" id="PR01434">
    <property type="entry name" value="NADHDHGNASE5"/>
</dbReference>
<feature type="transmembrane region" description="Helical" evidence="9">
    <location>
        <begin position="6"/>
        <end position="26"/>
    </location>
</feature>
<feature type="transmembrane region" description="Helical" evidence="9">
    <location>
        <begin position="268"/>
        <end position="286"/>
    </location>
</feature>
<comment type="catalytic activity">
    <reaction evidence="8">
        <text>a ubiquinone + NADH + 5 H(+)(in) = a ubiquinol + NAD(+) + 4 H(+)(out)</text>
        <dbReference type="Rhea" id="RHEA:29091"/>
        <dbReference type="Rhea" id="RHEA-COMP:9565"/>
        <dbReference type="Rhea" id="RHEA-COMP:9566"/>
        <dbReference type="ChEBI" id="CHEBI:15378"/>
        <dbReference type="ChEBI" id="CHEBI:16389"/>
        <dbReference type="ChEBI" id="CHEBI:17976"/>
        <dbReference type="ChEBI" id="CHEBI:57540"/>
        <dbReference type="ChEBI" id="CHEBI:57945"/>
        <dbReference type="EC" id="7.1.1.2"/>
    </reaction>
</comment>
<dbReference type="GO" id="GO:0008137">
    <property type="term" value="F:NADH dehydrogenase (ubiquinone) activity"/>
    <property type="evidence" value="ECO:0007669"/>
    <property type="project" value="UniProtKB-EC"/>
</dbReference>
<feature type="transmembrane region" description="Helical" evidence="9">
    <location>
        <begin position="292"/>
        <end position="314"/>
    </location>
</feature>
<evidence type="ECO:0000256" key="6">
    <source>
        <dbReference type="ARBA" id="ARBA00023136"/>
    </source>
</evidence>
<dbReference type="AlphaFoldDB" id="A0AAU6QDT9"/>
<dbReference type="GO" id="GO:0003954">
    <property type="term" value="F:NADH dehydrogenase activity"/>
    <property type="evidence" value="ECO:0007669"/>
    <property type="project" value="TreeGrafter"/>
</dbReference>
<dbReference type="PANTHER" id="PTHR42829:SF2">
    <property type="entry name" value="NADH-UBIQUINONE OXIDOREDUCTASE CHAIN 5"/>
    <property type="match status" value="1"/>
</dbReference>
<evidence type="ECO:0000259" key="10">
    <source>
        <dbReference type="Pfam" id="PF00361"/>
    </source>
</evidence>
<keyword evidence="5 9" id="KW-1133">Transmembrane helix</keyword>
<name>A0AAU6QDT9_9ACAR</name>
<evidence type="ECO:0000256" key="4">
    <source>
        <dbReference type="ARBA" id="ARBA00022692"/>
    </source>
</evidence>
<comment type="function">
    <text evidence="1">Core subunit of the mitochondrial membrane respiratory chain NADH dehydrogenase (Complex I) that is believed to belong to the minimal assembly required for catalysis. Complex I functions in the transfer of electrons from NADH to the respiratory chain. The immediate electron acceptor for the enzyme is believed to be ubiquinone.</text>
</comment>
<protein>
    <recommendedName>
        <fullName evidence="3">NADH:ubiquinone reductase (H(+)-translocating)</fullName>
        <ecNumber evidence="3">7.1.1.2</ecNumber>
    </recommendedName>
    <alternativeName>
        <fullName evidence="7">NADH dehydrogenase subunit 5</fullName>
    </alternativeName>
</protein>
<feature type="transmembrane region" description="Helical" evidence="9">
    <location>
        <begin position="86"/>
        <end position="103"/>
    </location>
</feature>
<feature type="transmembrane region" description="Helical" evidence="9">
    <location>
        <begin position="150"/>
        <end position="170"/>
    </location>
</feature>
<dbReference type="GO" id="GO:0015990">
    <property type="term" value="P:electron transport coupled proton transport"/>
    <property type="evidence" value="ECO:0007669"/>
    <property type="project" value="TreeGrafter"/>
</dbReference>
<feature type="domain" description="NADH:quinone oxidoreductase/Mrp antiporter transmembrane" evidence="10">
    <location>
        <begin position="107"/>
        <end position="382"/>
    </location>
</feature>
<feature type="transmembrane region" description="Helical" evidence="9">
    <location>
        <begin position="335"/>
        <end position="353"/>
    </location>
</feature>
<keyword evidence="11" id="KW-0496">Mitochondrion</keyword>
<geneLocation type="mitochondrion" evidence="11"/>
<dbReference type="InterPro" id="IPR001750">
    <property type="entry name" value="ND/Mrp_TM"/>
</dbReference>
<feature type="transmembrane region" description="Helical" evidence="9">
    <location>
        <begin position="545"/>
        <end position="564"/>
    </location>
</feature>
<evidence type="ECO:0000256" key="5">
    <source>
        <dbReference type="ARBA" id="ARBA00022989"/>
    </source>
</evidence>
<dbReference type="GO" id="GO:0016020">
    <property type="term" value="C:membrane"/>
    <property type="evidence" value="ECO:0007669"/>
    <property type="project" value="UniProtKB-SubCell"/>
</dbReference>
<evidence type="ECO:0000313" key="11">
    <source>
        <dbReference type="EMBL" id="WYM52888.1"/>
    </source>
</evidence>
<evidence type="ECO:0000256" key="2">
    <source>
        <dbReference type="ARBA" id="ARBA00004141"/>
    </source>
</evidence>
<evidence type="ECO:0000256" key="3">
    <source>
        <dbReference type="ARBA" id="ARBA00012944"/>
    </source>
</evidence>
<evidence type="ECO:0000256" key="7">
    <source>
        <dbReference type="ARBA" id="ARBA00031027"/>
    </source>
</evidence>
<feature type="transmembrane region" description="Helical" evidence="9">
    <location>
        <begin position="452"/>
        <end position="469"/>
    </location>
</feature>
<feature type="transmembrane region" description="Helical" evidence="9">
    <location>
        <begin position="59"/>
        <end position="79"/>
    </location>
</feature>
<keyword evidence="6 9" id="KW-0472">Membrane</keyword>
<dbReference type="Pfam" id="PF00361">
    <property type="entry name" value="Proton_antipo_M"/>
    <property type="match status" value="1"/>
</dbReference>
<feature type="transmembrane region" description="Helical" evidence="9">
    <location>
        <begin position="419"/>
        <end position="446"/>
    </location>
</feature>
<accession>A0AAU6QDT9</accession>
<reference evidence="11" key="1">
    <citation type="submission" date="2023-11" db="EMBL/GenBank/DDBJ databases">
        <authorList>
            <person name="Yuan B."/>
            <person name="He G."/>
            <person name="Dong W."/>
        </authorList>
    </citation>
    <scope>NUCLEOTIDE SEQUENCE</scope>
</reference>
<feature type="transmembrane region" description="Helical" evidence="9">
    <location>
        <begin position="481"/>
        <end position="501"/>
    </location>
</feature>
<gene>
    <name evidence="11" type="primary">nad5</name>
</gene>
<dbReference type="EC" id="7.1.1.2" evidence="3"/>
<evidence type="ECO:0000256" key="8">
    <source>
        <dbReference type="ARBA" id="ARBA00049551"/>
    </source>
</evidence>
<dbReference type="PANTHER" id="PTHR42829">
    <property type="entry name" value="NADH-UBIQUINONE OXIDOREDUCTASE CHAIN 5"/>
    <property type="match status" value="1"/>
</dbReference>
<evidence type="ECO:0000256" key="1">
    <source>
        <dbReference type="ARBA" id="ARBA00003257"/>
    </source>
</evidence>
<dbReference type="GO" id="GO:0042773">
    <property type="term" value="P:ATP synthesis coupled electron transport"/>
    <property type="evidence" value="ECO:0007669"/>
    <property type="project" value="InterPro"/>
</dbReference>
<feature type="transmembrane region" description="Helical" evidence="9">
    <location>
        <begin position="109"/>
        <end position="129"/>
    </location>
</feature>
<feature type="transmembrane region" description="Helical" evidence="9">
    <location>
        <begin position="239"/>
        <end position="261"/>
    </location>
</feature>
<sequence length="565" mass="66129">MFLSYMFTSLCFLLLSLIYLFMSFICMKFNSFYLIKISLNSMIFLDLNFYILLDWISNIFMFTVFFISSMVIFYSYMYMYNEKKNIYFLILMILFVSSMNFLVICPNLIISILGWDGLGLISFCLIIFYNNESSNYSGILTVMTNRLGDIGLILSIILMTNFFSWDLFTFSKENKLIYFMIFFLLLASTTKSAQLPFSAWLPAAMAAPTPVSSLVHSSTLVTAGVYLIIRTFMYFSNQFFSESLMICSILTMLLAGLSAFFEMDMKKIIALSTLSQLGVMMLILSTKNFELAFFHLLTHAMFKASLFLCAGAIIHSSLNWQDIRHISLMFKLSPSISSCLLITNLSLMGFPFLSGFYSKDLILEYMYICNNSFIMLILIILSTMLTSTYSLRLLIMMFKSENSSITSNFHDNLFINTPIMFMCFIVIMFGSFLNWVFFINPIFIFLNMTMKILNLIIISSSFLLFYTFFMKINKNKFPFNFYSFLGKMWFIENISLISTLMKPHNKFIHMNMESWIELSSNKIFIKEMDYINIYLSNFFMNSFKSFIKISFIILILFFYFYKIFY</sequence>
<comment type="subcellular location">
    <subcellularLocation>
        <location evidence="2">Membrane</location>
        <topology evidence="2">Multi-pass membrane protein</topology>
    </subcellularLocation>
</comment>
<keyword evidence="4 9" id="KW-0812">Transmembrane</keyword>
<feature type="transmembrane region" description="Helical" evidence="9">
    <location>
        <begin position="176"/>
        <end position="201"/>
    </location>
</feature>
<organism evidence="11">
    <name type="scientific">Laelaps sp</name>
    <dbReference type="NCBI Taxonomy" id="3081785"/>
    <lineage>
        <taxon>Eukaryota</taxon>
        <taxon>Metazoa</taxon>
        <taxon>Ecdysozoa</taxon>
        <taxon>Arthropoda</taxon>
        <taxon>Chelicerata</taxon>
        <taxon>Arachnida</taxon>
        <taxon>Acari</taxon>
        <taxon>Parasitiformes</taxon>
        <taxon>Mesostigmata</taxon>
        <taxon>Gamasina</taxon>
        <taxon>Dermanyssoidea</taxon>
        <taxon>Laelapidae</taxon>
        <taxon>Laelaps</taxon>
    </lineage>
</organism>
<evidence type="ECO:0000256" key="9">
    <source>
        <dbReference type="SAM" id="Phobius"/>
    </source>
</evidence>
<proteinExistence type="predicted"/>
<dbReference type="InterPro" id="IPR003945">
    <property type="entry name" value="NU5C-like"/>
</dbReference>